<feature type="signal peptide" evidence="1">
    <location>
        <begin position="1"/>
        <end position="32"/>
    </location>
</feature>
<organism evidence="2 3">
    <name type="scientific">Panicum miliaceum</name>
    <name type="common">Proso millet</name>
    <name type="synonym">Broomcorn millet</name>
    <dbReference type="NCBI Taxonomy" id="4540"/>
    <lineage>
        <taxon>Eukaryota</taxon>
        <taxon>Viridiplantae</taxon>
        <taxon>Streptophyta</taxon>
        <taxon>Embryophyta</taxon>
        <taxon>Tracheophyta</taxon>
        <taxon>Spermatophyta</taxon>
        <taxon>Magnoliopsida</taxon>
        <taxon>Liliopsida</taxon>
        <taxon>Poales</taxon>
        <taxon>Poaceae</taxon>
        <taxon>PACMAD clade</taxon>
        <taxon>Panicoideae</taxon>
        <taxon>Panicodae</taxon>
        <taxon>Paniceae</taxon>
        <taxon>Panicinae</taxon>
        <taxon>Panicum</taxon>
        <taxon>Panicum sect. Panicum</taxon>
    </lineage>
</organism>
<keyword evidence="1" id="KW-0732">Signal</keyword>
<name>A0A3L6PMJ8_PANMI</name>
<feature type="chain" id="PRO_5017996480" description="Cathepsin propeptide inhibitor domain-containing protein" evidence="1">
    <location>
        <begin position="33"/>
        <end position="117"/>
    </location>
</feature>
<dbReference type="Proteomes" id="UP000275267">
    <property type="component" value="Unassembled WGS sequence"/>
</dbReference>
<evidence type="ECO:0000313" key="3">
    <source>
        <dbReference type="Proteomes" id="UP000275267"/>
    </source>
</evidence>
<sequence>MGRGSTVALAVTAAALLVSLPMLLVSLPAVDTYEQETRRMFVEWKAKYRKTYTYAGEEECRATASEENYRGRGVRIGEQSYEQETCRMLVGWKSKYGKTYGMSVRSASTGCSWATAA</sequence>
<keyword evidence="3" id="KW-1185">Reference proteome</keyword>
<reference evidence="3" key="1">
    <citation type="journal article" date="2019" name="Nat. Commun.">
        <title>The genome of broomcorn millet.</title>
        <authorList>
            <person name="Zou C."/>
            <person name="Miki D."/>
            <person name="Li D."/>
            <person name="Tang Q."/>
            <person name="Xiao L."/>
            <person name="Rajput S."/>
            <person name="Deng P."/>
            <person name="Jia W."/>
            <person name="Huang R."/>
            <person name="Zhang M."/>
            <person name="Sun Y."/>
            <person name="Hu J."/>
            <person name="Fu X."/>
            <person name="Schnable P.S."/>
            <person name="Li F."/>
            <person name="Zhang H."/>
            <person name="Feng B."/>
            <person name="Zhu X."/>
            <person name="Liu R."/>
            <person name="Schnable J.C."/>
            <person name="Zhu J.-K."/>
            <person name="Zhang H."/>
        </authorList>
    </citation>
    <scope>NUCLEOTIDE SEQUENCE [LARGE SCALE GENOMIC DNA]</scope>
</reference>
<protein>
    <recommendedName>
        <fullName evidence="4">Cathepsin propeptide inhibitor domain-containing protein</fullName>
    </recommendedName>
</protein>
<evidence type="ECO:0008006" key="4">
    <source>
        <dbReference type="Google" id="ProtNLM"/>
    </source>
</evidence>
<comment type="caution">
    <text evidence="2">The sequence shown here is derived from an EMBL/GenBank/DDBJ whole genome shotgun (WGS) entry which is preliminary data.</text>
</comment>
<dbReference type="STRING" id="4540.A0A3L6PMJ8"/>
<dbReference type="EMBL" id="PQIB02000017">
    <property type="protein sequence ID" value="RLM58519.1"/>
    <property type="molecule type" value="Genomic_DNA"/>
</dbReference>
<dbReference type="AlphaFoldDB" id="A0A3L6PMJ8"/>
<gene>
    <name evidence="2" type="ORF">C2845_PM18G04670</name>
</gene>
<evidence type="ECO:0000256" key="1">
    <source>
        <dbReference type="SAM" id="SignalP"/>
    </source>
</evidence>
<proteinExistence type="predicted"/>
<evidence type="ECO:0000313" key="2">
    <source>
        <dbReference type="EMBL" id="RLM58519.1"/>
    </source>
</evidence>
<accession>A0A3L6PMJ8</accession>